<sequence length="383" mass="39669">MKTALKKIIIATSIAGSLSMVAGTAGASHFRGGALIPSVDANGLLTIQETTFWRKTFVAQLGNVSVTGVGTATATPTVVDQSDSRYAVVTRTHSIQLTSAGTYDIGGGSCCRVSSSGLGNWAGSSFDLDSRIVWDGTTATTPINFTFSTIQPEVSRLAGSDYSQGLNATSPDGLTLTYNQDLNVNINSQVPGFTVDPTTGLMTIVGDVNRAQITDHTAAQNPGADAAFSGNIIASNGSFVEFDWMFDGVDAASNQAPVVADAIINALVGPGPISHIFTALDAEDGALLAGASWDPNLVLGAGFIHALPTFNTATQTFSWDTTGYAPGTYLIQARAFDSQNVGDFGLLTVNLSNPTNPPTGIPLPGSIFLFGLGLAALGWKRKH</sequence>
<reference evidence="3 4" key="1">
    <citation type="journal article" date="2008" name="Int. J. Syst. Evol. Microbiol.">
        <title>Neptunomonas japonica sp. nov., an Osedax japonicus symbiont-like bacterium isolated from sediment adjacent to sperm whale carcasses off Kagoshima, Japan.</title>
        <authorList>
            <person name="Miyazaki M."/>
            <person name="Nogi Y."/>
            <person name="Fujiwara Y."/>
            <person name="Kawato M."/>
            <person name="Kubokawa K."/>
            <person name="Horikoshi K."/>
        </authorList>
    </citation>
    <scope>NUCLEOTIDE SEQUENCE [LARGE SCALE GENOMIC DNA]</scope>
    <source>
        <strain evidence="3 4">JAMM 1380</strain>
    </source>
</reference>
<dbReference type="EMBL" id="AP014546">
    <property type="protein sequence ID" value="BBB28516.1"/>
    <property type="molecule type" value="Genomic_DNA"/>
</dbReference>
<evidence type="ECO:0000313" key="3">
    <source>
        <dbReference type="EMBL" id="BBB28516.1"/>
    </source>
</evidence>
<keyword evidence="1" id="KW-0732">Signal</keyword>
<evidence type="ECO:0000259" key="2">
    <source>
        <dbReference type="Pfam" id="PF07589"/>
    </source>
</evidence>
<dbReference type="Proteomes" id="UP000595332">
    <property type="component" value="Chromosome"/>
</dbReference>
<feature type="chain" id="PRO_5032570362" description="Ice-binding protein C-terminal domain-containing protein" evidence="1">
    <location>
        <begin position="23"/>
        <end position="383"/>
    </location>
</feature>
<protein>
    <recommendedName>
        <fullName evidence="2">Ice-binding protein C-terminal domain-containing protein</fullName>
    </recommendedName>
</protein>
<accession>A0A7R6SUM7</accession>
<name>A0A7R6SUM7_9GAMM</name>
<dbReference type="RefSeq" id="WP_201349207.1">
    <property type="nucleotide sequence ID" value="NZ_AP014546.1"/>
</dbReference>
<evidence type="ECO:0000256" key="1">
    <source>
        <dbReference type="SAM" id="SignalP"/>
    </source>
</evidence>
<feature type="signal peptide" evidence="1">
    <location>
        <begin position="1"/>
        <end position="22"/>
    </location>
</feature>
<dbReference type="KEGG" id="njp:NEJAP_0559"/>
<dbReference type="Pfam" id="PF07589">
    <property type="entry name" value="PEP-CTERM"/>
    <property type="match status" value="1"/>
</dbReference>
<proteinExistence type="predicted"/>
<gene>
    <name evidence="3" type="ORF">NEJAP_0559</name>
</gene>
<keyword evidence="4" id="KW-1185">Reference proteome</keyword>
<feature type="domain" description="Ice-binding protein C-terminal" evidence="2">
    <location>
        <begin position="361"/>
        <end position="382"/>
    </location>
</feature>
<evidence type="ECO:0000313" key="4">
    <source>
        <dbReference type="Proteomes" id="UP000595332"/>
    </source>
</evidence>
<organism evidence="3 4">
    <name type="scientific">Neptunomonas japonica JAMM 1380</name>
    <dbReference type="NCBI Taxonomy" id="1441457"/>
    <lineage>
        <taxon>Bacteria</taxon>
        <taxon>Pseudomonadati</taxon>
        <taxon>Pseudomonadota</taxon>
        <taxon>Gammaproteobacteria</taxon>
        <taxon>Oceanospirillales</taxon>
        <taxon>Oceanospirillaceae</taxon>
        <taxon>Neptunomonas</taxon>
    </lineage>
</organism>
<dbReference type="InterPro" id="IPR013424">
    <property type="entry name" value="Ice-binding_C"/>
</dbReference>
<dbReference type="AlphaFoldDB" id="A0A7R6SUM7"/>